<keyword evidence="3" id="KW-1185">Reference proteome</keyword>
<protein>
    <recommendedName>
        <fullName evidence="4">Methyltransferase domain-containing protein</fullName>
    </recommendedName>
</protein>
<dbReference type="RefSeq" id="WP_386376032.1">
    <property type="nucleotide sequence ID" value="NZ_JBHUMP010000033.1"/>
</dbReference>
<comment type="caution">
    <text evidence="2">The sequence shown here is derived from an EMBL/GenBank/DDBJ whole genome shotgun (WGS) entry which is preliminary data.</text>
</comment>
<evidence type="ECO:0008006" key="4">
    <source>
        <dbReference type="Google" id="ProtNLM"/>
    </source>
</evidence>
<evidence type="ECO:0000313" key="2">
    <source>
        <dbReference type="EMBL" id="MFD2741605.1"/>
    </source>
</evidence>
<organism evidence="2 3">
    <name type="scientific">Sulfitobacter aestuarii</name>
    <dbReference type="NCBI Taxonomy" id="2161676"/>
    <lineage>
        <taxon>Bacteria</taxon>
        <taxon>Pseudomonadati</taxon>
        <taxon>Pseudomonadota</taxon>
        <taxon>Alphaproteobacteria</taxon>
        <taxon>Rhodobacterales</taxon>
        <taxon>Roseobacteraceae</taxon>
        <taxon>Sulfitobacter</taxon>
    </lineage>
</organism>
<name>A0ABW5U7Q9_9RHOB</name>
<accession>A0ABW5U7Q9</accession>
<gene>
    <name evidence="2" type="ORF">ACFSUD_18740</name>
</gene>
<dbReference type="Proteomes" id="UP001597474">
    <property type="component" value="Unassembled WGS sequence"/>
</dbReference>
<feature type="coiled-coil region" evidence="1">
    <location>
        <begin position="385"/>
        <end position="433"/>
    </location>
</feature>
<evidence type="ECO:0000256" key="1">
    <source>
        <dbReference type="SAM" id="Coils"/>
    </source>
</evidence>
<feature type="coiled-coil region" evidence="1">
    <location>
        <begin position="254"/>
        <end position="281"/>
    </location>
</feature>
<feature type="coiled-coil region" evidence="1">
    <location>
        <begin position="311"/>
        <end position="338"/>
    </location>
</feature>
<reference evidence="3" key="1">
    <citation type="journal article" date="2019" name="Int. J. Syst. Evol. Microbiol.">
        <title>The Global Catalogue of Microorganisms (GCM) 10K type strain sequencing project: providing services to taxonomists for standard genome sequencing and annotation.</title>
        <authorList>
            <consortium name="The Broad Institute Genomics Platform"/>
            <consortium name="The Broad Institute Genome Sequencing Center for Infectious Disease"/>
            <person name="Wu L."/>
            <person name="Ma J."/>
        </authorList>
    </citation>
    <scope>NUCLEOTIDE SEQUENCE [LARGE SCALE GENOMIC DNA]</scope>
    <source>
        <strain evidence="3">TISTR 2562</strain>
    </source>
</reference>
<dbReference type="EMBL" id="JBHUMP010000033">
    <property type="protein sequence ID" value="MFD2741605.1"/>
    <property type="molecule type" value="Genomic_DNA"/>
</dbReference>
<keyword evidence="1" id="KW-0175">Coiled coil</keyword>
<sequence length="552" mass="63409">MTSNIAEQKITAMRTQHDIATSFSNRSLFWKSNYLVDSSFLHHVSFAFWIAEMARPASVVELGIDDGQCYFTFCQAIERMNLAARCLAYSNPEHAHNFSALQAYNSRNYDYFSRISEKELHGALFGLHDQATDILIVNVAQMSDSTLGDIAENWTAKLTDRGMVLLYNYSEGSRKEWVRNILKNATREVGMPCVFDTGDDLSLILYGENADARLRQLVELEHGSTDYNHIRAIFRRLGEGHFNEYRDLKKMTGQKKLKKANKKLIARIRKLENKIKKASSESHVALGDLNHTINTLTRQHEEQRHAQSQEAEALAQICEEYKAEVAAYKATIEEKDTDIDTVTGQINALQGELRSLKVVAGQSAEIHQREVIALTKIAEDRVAMITDLRTRADRHVEELHRLTQASVGWQTEITQLRSDNDRLGRDLRLATEQKNFSERYRMVELKLRDLYIDRLQAPKRERARRERKEFDKQITLVATSSCFDSNWYLEAYPDVRAAGVDPARHFVLNGLYEGRKPNPTFDTVSYYIKHPDALEEELNPVAHKEIYRNSGE</sequence>
<proteinExistence type="predicted"/>
<evidence type="ECO:0000313" key="3">
    <source>
        <dbReference type="Proteomes" id="UP001597474"/>
    </source>
</evidence>